<dbReference type="PANTHER" id="PTHR21184">
    <property type="entry name" value="MENORIN (DENDRITIC BRANCHING PROTEIN)"/>
    <property type="match status" value="1"/>
</dbReference>
<dbReference type="OMA" id="GFTLWWA"/>
<dbReference type="PANTHER" id="PTHR21184:SF6">
    <property type="entry name" value="CONSERVED PLASMA MEMBRANE PROTEIN"/>
    <property type="match status" value="1"/>
</dbReference>
<dbReference type="GO" id="GO:0005615">
    <property type="term" value="C:extracellular space"/>
    <property type="evidence" value="ECO:0007669"/>
    <property type="project" value="TreeGrafter"/>
</dbReference>
<proteinExistence type="inferred from homology"/>
<dbReference type="EMBL" id="QOIP01000003">
    <property type="protein sequence ID" value="RLU25060.1"/>
    <property type="molecule type" value="Genomic_DNA"/>
</dbReference>
<reference evidence="6" key="3">
    <citation type="submission" date="2018-07" db="EMBL/GenBank/DDBJ databases">
        <authorList>
            <person name="Mckenzie S.K."/>
            <person name="Kronauer D.J.C."/>
        </authorList>
    </citation>
    <scope>NUCLEOTIDE SEQUENCE</scope>
    <source>
        <strain evidence="6">Clonal line C1</strain>
    </source>
</reference>
<keyword evidence="2" id="KW-0472">Membrane</keyword>
<accession>A0A026X3M0</accession>
<protein>
    <recommendedName>
        <fullName evidence="4">Menorin-like domain-containing protein</fullName>
    </recommendedName>
</protein>
<sequence>MTGIMIATTIALLAVIQAATCNVTVSPDPRNFFPGVKDNLTRIVWAHAVNSLAELEKALSSADIMMLEADVTLGKLNNATGSNSTDIPIMAHPPNTESDLSLENFLNINIENNGTKGIKLDFKSIEAFEKSKEVLKNLRHGLKFPIFLNADIISGPVNATATPLDAKAFLQGATKIMPECTLSVGWTTRYGKESNITEGRYSIEHINKMIDVLKGNHISQPVTYPVRAGLAANDIDVIKILLKNTTFTNATLTIWSSEGDSVDAAQLSKLIKSVGVDKVYVDVPQDLKSRLDLSAASTFSSASLMSLGMSLALLLLSRML</sequence>
<gene>
    <name evidence="6" type="ORF">DMN91_003152</name>
    <name evidence="5" type="ORF">X777_04581</name>
</gene>
<evidence type="ECO:0000313" key="5">
    <source>
        <dbReference type="EMBL" id="EZA62872.1"/>
    </source>
</evidence>
<keyword evidence="7" id="KW-1185">Reference proteome</keyword>
<reference evidence="5 7" key="1">
    <citation type="journal article" date="2014" name="Curr. Biol.">
        <title>The genome of the clonal raider ant Cerapachys biroi.</title>
        <authorList>
            <person name="Oxley P.R."/>
            <person name="Ji L."/>
            <person name="Fetter-Pruneda I."/>
            <person name="McKenzie S.K."/>
            <person name="Li C."/>
            <person name="Hu H."/>
            <person name="Zhang G."/>
            <person name="Kronauer D.J."/>
        </authorList>
    </citation>
    <scope>NUCLEOTIDE SEQUENCE [LARGE SCALE GENOMIC DNA]</scope>
</reference>
<reference evidence="6 8" key="2">
    <citation type="journal article" date="2018" name="Genome Res.">
        <title>The genomic architecture and molecular evolution of ant odorant receptors.</title>
        <authorList>
            <person name="McKenzie S.K."/>
            <person name="Kronauer D.J.C."/>
        </authorList>
    </citation>
    <scope>NUCLEOTIDE SEQUENCE [LARGE SCALE GENOMIC DNA]</scope>
    <source>
        <strain evidence="6">Clonal line C1</strain>
    </source>
</reference>
<evidence type="ECO:0000313" key="8">
    <source>
        <dbReference type="Proteomes" id="UP000279307"/>
    </source>
</evidence>
<dbReference type="Pfam" id="PF10223">
    <property type="entry name" value="Menorin_N"/>
    <property type="match status" value="1"/>
</dbReference>
<evidence type="ECO:0000313" key="7">
    <source>
        <dbReference type="Proteomes" id="UP000053097"/>
    </source>
</evidence>
<dbReference type="EMBL" id="KK107013">
    <property type="protein sequence ID" value="EZA62872.1"/>
    <property type="molecule type" value="Genomic_DNA"/>
</dbReference>
<keyword evidence="2" id="KW-1133">Transmembrane helix</keyword>
<name>A0A026X3M0_OOCBI</name>
<dbReference type="Proteomes" id="UP000279307">
    <property type="component" value="Chromosome 3"/>
</dbReference>
<evidence type="ECO:0000313" key="6">
    <source>
        <dbReference type="EMBL" id="RLU25060.1"/>
    </source>
</evidence>
<evidence type="ECO:0000259" key="4">
    <source>
        <dbReference type="Pfam" id="PF10223"/>
    </source>
</evidence>
<keyword evidence="2" id="KW-0812">Transmembrane</keyword>
<dbReference type="Proteomes" id="UP000053097">
    <property type="component" value="Unassembled WGS sequence"/>
</dbReference>
<comment type="similarity">
    <text evidence="1">Belongs to the menorin family.</text>
</comment>
<evidence type="ECO:0000256" key="3">
    <source>
        <dbReference type="SAM" id="SignalP"/>
    </source>
</evidence>
<feature type="domain" description="Menorin-like" evidence="4">
    <location>
        <begin position="39"/>
        <end position="287"/>
    </location>
</feature>
<dbReference type="OrthoDB" id="413402at2759"/>
<feature type="chain" id="PRO_5035982817" description="Menorin-like domain-containing protein" evidence="3">
    <location>
        <begin position="19"/>
        <end position="320"/>
    </location>
</feature>
<organism evidence="5 7">
    <name type="scientific">Ooceraea biroi</name>
    <name type="common">Clonal raider ant</name>
    <name type="synonym">Cerapachys biroi</name>
    <dbReference type="NCBI Taxonomy" id="2015173"/>
    <lineage>
        <taxon>Eukaryota</taxon>
        <taxon>Metazoa</taxon>
        <taxon>Ecdysozoa</taxon>
        <taxon>Arthropoda</taxon>
        <taxon>Hexapoda</taxon>
        <taxon>Insecta</taxon>
        <taxon>Pterygota</taxon>
        <taxon>Neoptera</taxon>
        <taxon>Endopterygota</taxon>
        <taxon>Hymenoptera</taxon>
        <taxon>Apocrita</taxon>
        <taxon>Aculeata</taxon>
        <taxon>Formicoidea</taxon>
        <taxon>Formicidae</taxon>
        <taxon>Dorylinae</taxon>
        <taxon>Ooceraea</taxon>
    </lineage>
</organism>
<feature type="signal peptide" evidence="3">
    <location>
        <begin position="1"/>
        <end position="18"/>
    </location>
</feature>
<dbReference type="InterPro" id="IPR019356">
    <property type="entry name" value="Menorin_dom"/>
</dbReference>
<dbReference type="AlphaFoldDB" id="A0A026X3M0"/>
<feature type="transmembrane region" description="Helical" evidence="2">
    <location>
        <begin position="293"/>
        <end position="316"/>
    </location>
</feature>
<evidence type="ECO:0000256" key="1">
    <source>
        <dbReference type="ARBA" id="ARBA00044953"/>
    </source>
</evidence>
<evidence type="ECO:0000256" key="2">
    <source>
        <dbReference type="SAM" id="Phobius"/>
    </source>
</evidence>
<keyword evidence="3" id="KW-0732">Signal</keyword>